<evidence type="ECO:0000313" key="3">
    <source>
        <dbReference type="Proteomes" id="UP000221165"/>
    </source>
</evidence>
<protein>
    <submittedName>
        <fullName evidence="2">Uncharacterized protein</fullName>
    </submittedName>
</protein>
<dbReference type="OrthoDB" id="332239at2759"/>
<organism evidence="2 3">
    <name type="scientific">Cystoisospora suis</name>
    <dbReference type="NCBI Taxonomy" id="483139"/>
    <lineage>
        <taxon>Eukaryota</taxon>
        <taxon>Sar</taxon>
        <taxon>Alveolata</taxon>
        <taxon>Apicomplexa</taxon>
        <taxon>Conoidasida</taxon>
        <taxon>Coccidia</taxon>
        <taxon>Eucoccidiorida</taxon>
        <taxon>Eimeriorina</taxon>
        <taxon>Sarcocystidae</taxon>
        <taxon>Cystoisospora</taxon>
    </lineage>
</organism>
<dbReference type="EMBL" id="MIGC01005083">
    <property type="protein sequence ID" value="PHJ17343.1"/>
    <property type="molecule type" value="Genomic_DNA"/>
</dbReference>
<dbReference type="RefSeq" id="XP_067919067.1">
    <property type="nucleotide sequence ID" value="XM_068068949.1"/>
</dbReference>
<feature type="compositionally biased region" description="Polar residues" evidence="1">
    <location>
        <begin position="82"/>
        <end position="92"/>
    </location>
</feature>
<name>A0A2C6KLS7_9APIC</name>
<comment type="caution">
    <text evidence="2">The sequence shown here is derived from an EMBL/GenBank/DDBJ whole genome shotgun (WGS) entry which is preliminary data.</text>
</comment>
<dbReference type="Proteomes" id="UP000221165">
    <property type="component" value="Unassembled WGS sequence"/>
</dbReference>
<sequence>MIVPNNKYMRCLYFHSESTRGTKKDIRYHGPPPLVGAPPPVVQEPVRRTLEASPTGQGRSLQLMHPPSEQVPSSKKGDSDSISRQTTASTAC</sequence>
<evidence type="ECO:0000313" key="2">
    <source>
        <dbReference type="EMBL" id="PHJ17343.1"/>
    </source>
</evidence>
<feature type="compositionally biased region" description="Pro residues" evidence="1">
    <location>
        <begin position="30"/>
        <end position="42"/>
    </location>
</feature>
<keyword evidence="3" id="KW-1185">Reference proteome</keyword>
<proteinExistence type="predicted"/>
<evidence type="ECO:0000256" key="1">
    <source>
        <dbReference type="SAM" id="MobiDB-lite"/>
    </source>
</evidence>
<dbReference type="GeneID" id="94432160"/>
<dbReference type="AlphaFoldDB" id="A0A2C6KLS7"/>
<dbReference type="VEuPathDB" id="ToxoDB:CSUI_008825"/>
<reference evidence="2 3" key="1">
    <citation type="journal article" date="2017" name="Int. J. Parasitol.">
        <title>The genome of the protozoan parasite Cystoisospora suis and a reverse vaccinology approach to identify vaccine candidates.</title>
        <authorList>
            <person name="Palmieri N."/>
            <person name="Shrestha A."/>
            <person name="Ruttkowski B."/>
            <person name="Beck T."/>
            <person name="Vogl C."/>
            <person name="Tomley F."/>
            <person name="Blake D.P."/>
            <person name="Joachim A."/>
        </authorList>
    </citation>
    <scope>NUCLEOTIDE SEQUENCE [LARGE SCALE GENOMIC DNA]</scope>
    <source>
        <strain evidence="2 3">Wien I</strain>
    </source>
</reference>
<gene>
    <name evidence="2" type="ORF">CSUI_008825</name>
</gene>
<feature type="region of interest" description="Disordered" evidence="1">
    <location>
        <begin position="20"/>
        <end position="92"/>
    </location>
</feature>
<accession>A0A2C6KLS7</accession>